<keyword evidence="1" id="KW-0808">Transferase</keyword>
<dbReference type="GO" id="GO:0051996">
    <property type="term" value="F:squalene synthase [NAD(P)H] activity"/>
    <property type="evidence" value="ECO:0007669"/>
    <property type="project" value="UniProtKB-EC"/>
</dbReference>
<dbReference type="InterPro" id="IPR008949">
    <property type="entry name" value="Isoprenoid_synthase_dom_sf"/>
</dbReference>
<keyword evidence="2" id="KW-1185">Reference proteome</keyword>
<comment type="caution">
    <text evidence="1">The sequence shown here is derived from an EMBL/GenBank/DDBJ whole genome shotgun (WGS) entry which is preliminary data.</text>
</comment>
<dbReference type="EC" id="2.5.1.21" evidence="1"/>
<reference evidence="2" key="1">
    <citation type="journal article" date="2019" name="Int. J. Syst. Evol. Microbiol.">
        <title>The Global Catalogue of Microorganisms (GCM) 10K type strain sequencing project: providing services to taxonomists for standard genome sequencing and annotation.</title>
        <authorList>
            <consortium name="The Broad Institute Genomics Platform"/>
            <consortium name="The Broad Institute Genome Sequencing Center for Infectious Disease"/>
            <person name="Wu L."/>
            <person name="Ma J."/>
        </authorList>
    </citation>
    <scope>NUCLEOTIDE SEQUENCE [LARGE SCALE GENOMIC DNA]</scope>
    <source>
        <strain evidence="2">CGMCC 4.7455</strain>
    </source>
</reference>
<dbReference type="InterPro" id="IPR033904">
    <property type="entry name" value="Trans_IPPS_HH"/>
</dbReference>
<dbReference type="Gene3D" id="1.10.600.10">
    <property type="entry name" value="Farnesyl Diphosphate Synthase"/>
    <property type="match status" value="1"/>
</dbReference>
<dbReference type="NCBIfam" id="TIGR03464">
    <property type="entry name" value="HpnC"/>
    <property type="match status" value="1"/>
</dbReference>
<dbReference type="SFLD" id="SFLDS00005">
    <property type="entry name" value="Isoprenoid_Synthase_Type_I"/>
    <property type="match status" value="1"/>
</dbReference>
<dbReference type="InterPro" id="IPR002060">
    <property type="entry name" value="Squ/phyt_synthse"/>
</dbReference>
<dbReference type="InterPro" id="IPR044843">
    <property type="entry name" value="Trans_IPPS_bact-type"/>
</dbReference>
<sequence>MTPPPDAGARAVLDKAARENFPVAPRFLPRAWRDDLMAVYGCVRLLDDIGDGDLAPGGRDAELLGAACAAPGDRTALLDAFEADLHRAFRAAGGGAGAGESRPRHPLLRALVPTVRRHALAPDPFLALVEANRRDQEVHRYGTWEELLGYCELSANPVGRLVLAVTGTTSPERVRRSDAVCTALQIIEHLQDVAEDLALRDRVYLPAEDLERFRVTEADLAAPAANASVRALVAWEAGRAHDLLNEGVPLVASVPGILKVLLAGFVGGGRAALRAVRSARYDVLAPAPRPSRTGVLRETAAVLGRAR</sequence>
<dbReference type="Proteomes" id="UP001597365">
    <property type="component" value="Unassembled WGS sequence"/>
</dbReference>
<protein>
    <submittedName>
        <fullName evidence="1">Squalene synthase HpnC</fullName>
        <ecNumber evidence="1">2.5.1.21</ecNumber>
    </submittedName>
</protein>
<dbReference type="SFLD" id="SFLDG01212">
    <property type="entry name" value="Phytoene_synthase_like"/>
    <property type="match status" value="1"/>
</dbReference>
<dbReference type="Pfam" id="PF00494">
    <property type="entry name" value="SQS_PSY"/>
    <property type="match status" value="1"/>
</dbReference>
<proteinExistence type="predicted"/>
<gene>
    <name evidence="1" type="primary">hpnC</name>
    <name evidence="1" type="ORF">ACFSJS_13560</name>
</gene>
<dbReference type="SUPFAM" id="SSF48576">
    <property type="entry name" value="Terpenoid synthases"/>
    <property type="match status" value="1"/>
</dbReference>
<name>A0ABW4PKD2_9ACTN</name>
<evidence type="ECO:0000313" key="1">
    <source>
        <dbReference type="EMBL" id="MFD1830693.1"/>
    </source>
</evidence>
<accession>A0ABW4PKD2</accession>
<dbReference type="RefSeq" id="WP_380899872.1">
    <property type="nucleotide sequence ID" value="NZ_JBHUFU010000007.1"/>
</dbReference>
<dbReference type="SFLD" id="SFLDG01018">
    <property type="entry name" value="Squalene/Phytoene_Synthase_Lik"/>
    <property type="match status" value="1"/>
</dbReference>
<dbReference type="CDD" id="cd00683">
    <property type="entry name" value="Trans_IPPS_HH"/>
    <property type="match status" value="1"/>
</dbReference>
<dbReference type="EMBL" id="JBHUFU010000007">
    <property type="protein sequence ID" value="MFD1830693.1"/>
    <property type="molecule type" value="Genomic_DNA"/>
</dbReference>
<organism evidence="1 2">
    <name type="scientific">Streptomyces desertarenae</name>
    <dbReference type="NCBI Taxonomy" id="2666184"/>
    <lineage>
        <taxon>Bacteria</taxon>
        <taxon>Bacillati</taxon>
        <taxon>Actinomycetota</taxon>
        <taxon>Actinomycetes</taxon>
        <taxon>Kitasatosporales</taxon>
        <taxon>Streptomycetaceae</taxon>
        <taxon>Streptomyces</taxon>
    </lineage>
</organism>
<evidence type="ECO:0000313" key="2">
    <source>
        <dbReference type="Proteomes" id="UP001597365"/>
    </source>
</evidence>
<dbReference type="InterPro" id="IPR017827">
    <property type="entry name" value="HSQ_synthase_HpnC"/>
</dbReference>
<dbReference type="PANTHER" id="PTHR31480">
    <property type="entry name" value="BIFUNCTIONAL LYCOPENE CYCLASE/PHYTOENE SYNTHASE"/>
    <property type="match status" value="1"/>
</dbReference>